<feature type="domain" description="Aminoglycoside phosphotransferase" evidence="2">
    <location>
        <begin position="32"/>
        <end position="258"/>
    </location>
</feature>
<dbReference type="InterPro" id="IPR002575">
    <property type="entry name" value="Aminoglycoside_PTrfase"/>
</dbReference>
<evidence type="ECO:0000313" key="3">
    <source>
        <dbReference type="EMBL" id="OGH75775.1"/>
    </source>
</evidence>
<dbReference type="AlphaFoldDB" id="A0A1F6MVP2"/>
<dbReference type="GO" id="GO:0019202">
    <property type="term" value="F:amino acid kinase activity"/>
    <property type="evidence" value="ECO:0007669"/>
    <property type="project" value="TreeGrafter"/>
</dbReference>
<dbReference type="InterPro" id="IPR011009">
    <property type="entry name" value="Kinase-like_dom_sf"/>
</dbReference>
<comment type="similarity">
    <text evidence="1">Belongs to the pseudomonas-type ThrB family.</text>
</comment>
<evidence type="ECO:0000313" key="4">
    <source>
        <dbReference type="Proteomes" id="UP000178347"/>
    </source>
</evidence>
<dbReference type="PANTHER" id="PTHR21064">
    <property type="entry name" value="AMINOGLYCOSIDE PHOSPHOTRANSFERASE DOMAIN-CONTAINING PROTEIN-RELATED"/>
    <property type="match status" value="1"/>
</dbReference>
<dbReference type="Gene3D" id="3.30.200.20">
    <property type="entry name" value="Phosphorylase Kinase, domain 1"/>
    <property type="match status" value="1"/>
</dbReference>
<dbReference type="InterPro" id="IPR050249">
    <property type="entry name" value="Pseudomonas-type_ThrB"/>
</dbReference>
<gene>
    <name evidence="3" type="ORF">A3G00_04575</name>
</gene>
<dbReference type="Pfam" id="PF01636">
    <property type="entry name" value="APH"/>
    <property type="match status" value="1"/>
</dbReference>
<evidence type="ECO:0000259" key="2">
    <source>
        <dbReference type="Pfam" id="PF01636"/>
    </source>
</evidence>
<dbReference type="Gene3D" id="3.90.1200.10">
    <property type="match status" value="1"/>
</dbReference>
<dbReference type="STRING" id="1798692.A3G00_04575"/>
<reference evidence="3 4" key="1">
    <citation type="journal article" date="2016" name="Nat. Commun.">
        <title>Thousands of microbial genomes shed light on interconnected biogeochemical processes in an aquifer system.</title>
        <authorList>
            <person name="Anantharaman K."/>
            <person name="Brown C.T."/>
            <person name="Hug L.A."/>
            <person name="Sharon I."/>
            <person name="Castelle C.J."/>
            <person name="Probst A.J."/>
            <person name="Thomas B.C."/>
            <person name="Singh A."/>
            <person name="Wilkins M.J."/>
            <person name="Karaoz U."/>
            <person name="Brodie E.L."/>
            <person name="Williams K.H."/>
            <person name="Hubbard S.S."/>
            <person name="Banfield J.F."/>
        </authorList>
    </citation>
    <scope>NUCLEOTIDE SEQUENCE [LARGE SCALE GENOMIC DNA]</scope>
</reference>
<sequence length="320" mass="37285">MPKAKPYMQLKPSEQIVAGILKEYDLIHRAFKIFPHGIENTSLFILTNKRKYVLRIYRKNRKTVKDIQQELTFMEFLRDANIPVPQVFKNKHGTYVTRYKTSTTLWSCILQEFAQGSHPKKYSLKTIEKLAATQARMHVLGKEFAKRVPAQPYWVHLREKSFSPFIKISKLKSATIKDFVVRAKKCAYALPKNLPIAYNHMDITHDNILVKNEAVTAVLDFDDACLAPTVICLGYTLWDIIYITRKVQPIFSYLAAYTKHRPLTMLERRTLKDILLFRNYVIGTMEIMFYGEKGNDVKPILKFEKMISELNSELLVSRLT</sequence>
<proteinExistence type="inferred from homology"/>
<dbReference type="PANTHER" id="PTHR21064:SF6">
    <property type="entry name" value="AMINOGLYCOSIDE PHOSPHOTRANSFERASE DOMAIN-CONTAINING PROTEIN"/>
    <property type="match status" value="1"/>
</dbReference>
<dbReference type="Proteomes" id="UP000178347">
    <property type="component" value="Unassembled WGS sequence"/>
</dbReference>
<comment type="caution">
    <text evidence="3">The sequence shown here is derived from an EMBL/GenBank/DDBJ whole genome shotgun (WGS) entry which is preliminary data.</text>
</comment>
<accession>A0A1F6MVP2</accession>
<dbReference type="SUPFAM" id="SSF56112">
    <property type="entry name" value="Protein kinase-like (PK-like)"/>
    <property type="match status" value="1"/>
</dbReference>
<name>A0A1F6MVP2_9BACT</name>
<evidence type="ECO:0000256" key="1">
    <source>
        <dbReference type="ARBA" id="ARBA00038240"/>
    </source>
</evidence>
<organism evidence="3 4">
    <name type="scientific">Candidatus Magasanikbacteria bacterium RIFCSPLOWO2_12_FULL_43_12</name>
    <dbReference type="NCBI Taxonomy" id="1798692"/>
    <lineage>
        <taxon>Bacteria</taxon>
        <taxon>Candidatus Magasanikiibacteriota</taxon>
    </lineage>
</organism>
<protein>
    <recommendedName>
        <fullName evidence="2">Aminoglycoside phosphotransferase domain-containing protein</fullName>
    </recommendedName>
</protein>
<dbReference type="EMBL" id="MFQN01000002">
    <property type="protein sequence ID" value="OGH75775.1"/>
    <property type="molecule type" value="Genomic_DNA"/>
</dbReference>